<gene>
    <name evidence="1" type="ORF">M9458_003088</name>
</gene>
<accession>A0ABD0RN57</accession>
<dbReference type="Pfam" id="PF21013">
    <property type="entry name" value="LOC400499"/>
    <property type="match status" value="1"/>
</dbReference>
<comment type="caution">
    <text evidence="1">The sequence shown here is derived from an EMBL/GenBank/DDBJ whole genome shotgun (WGS) entry which is preliminary data.</text>
</comment>
<evidence type="ECO:0000313" key="2">
    <source>
        <dbReference type="Proteomes" id="UP001529510"/>
    </source>
</evidence>
<dbReference type="AlphaFoldDB" id="A0ABD0RN57"/>
<dbReference type="InterPro" id="IPR048484">
    <property type="entry name" value="LOC400499-like"/>
</dbReference>
<evidence type="ECO:0000313" key="1">
    <source>
        <dbReference type="EMBL" id="KAL0199901.1"/>
    </source>
</evidence>
<reference evidence="1 2" key="1">
    <citation type="submission" date="2024-05" db="EMBL/GenBank/DDBJ databases">
        <title>Genome sequencing and assembly of Indian major carp, Cirrhinus mrigala (Hamilton, 1822).</title>
        <authorList>
            <person name="Mohindra V."/>
            <person name="Chowdhury L.M."/>
            <person name="Lal K."/>
            <person name="Jena J.K."/>
        </authorList>
    </citation>
    <scope>NUCLEOTIDE SEQUENCE [LARGE SCALE GENOMIC DNA]</scope>
    <source>
        <strain evidence="1">CM1030</strain>
        <tissue evidence="1">Blood</tissue>
    </source>
</reference>
<organism evidence="1 2">
    <name type="scientific">Cirrhinus mrigala</name>
    <name type="common">Mrigala</name>
    <dbReference type="NCBI Taxonomy" id="683832"/>
    <lineage>
        <taxon>Eukaryota</taxon>
        <taxon>Metazoa</taxon>
        <taxon>Chordata</taxon>
        <taxon>Craniata</taxon>
        <taxon>Vertebrata</taxon>
        <taxon>Euteleostomi</taxon>
        <taxon>Actinopterygii</taxon>
        <taxon>Neopterygii</taxon>
        <taxon>Teleostei</taxon>
        <taxon>Ostariophysi</taxon>
        <taxon>Cypriniformes</taxon>
        <taxon>Cyprinidae</taxon>
        <taxon>Labeoninae</taxon>
        <taxon>Labeonini</taxon>
        <taxon>Cirrhinus</taxon>
    </lineage>
</organism>
<proteinExistence type="predicted"/>
<feature type="non-terminal residue" evidence="1">
    <location>
        <position position="67"/>
    </location>
</feature>
<dbReference type="EMBL" id="JAMKFB020000002">
    <property type="protein sequence ID" value="KAL0199901.1"/>
    <property type="molecule type" value="Genomic_DNA"/>
</dbReference>
<protein>
    <submittedName>
        <fullName evidence="1">Uncharacterized protein</fullName>
    </submittedName>
</protein>
<keyword evidence="2" id="KW-1185">Reference proteome</keyword>
<sequence length="67" mass="7087">MSLKVGGWNLLGKRGVKASYSISTAWTPALHGQISVVNGKQVKTLEISAGYGKQDLNISAVLSTLDK</sequence>
<name>A0ABD0RN57_CIRMR</name>
<dbReference type="Proteomes" id="UP001529510">
    <property type="component" value="Unassembled WGS sequence"/>
</dbReference>